<protein>
    <submittedName>
        <fullName evidence="1">Uncharacterized protein</fullName>
    </submittedName>
</protein>
<dbReference type="AlphaFoldDB" id="A0A4D8RE61"/>
<dbReference type="Proteomes" id="UP000298693">
    <property type="component" value="Plasmid p4"/>
</dbReference>
<name>A0A4D8RE61_AZOBR</name>
<dbReference type="InterPro" id="IPR058988">
    <property type="entry name" value="IpaJ"/>
</dbReference>
<geneLocation type="plasmid" evidence="1">
    <name>p4</name>
</geneLocation>
<evidence type="ECO:0000313" key="2">
    <source>
        <dbReference type="Proteomes" id="UP000298693"/>
    </source>
</evidence>
<proteinExistence type="predicted"/>
<keyword evidence="1" id="KW-0614">Plasmid</keyword>
<reference evidence="1 2" key="1">
    <citation type="submission" date="2018-09" db="EMBL/GenBank/DDBJ databases">
        <title>Whole genome based analysis of evolution and adaptive divergence in Indian and Brazilian strains of Azospirillum brasilense.</title>
        <authorList>
            <person name="Singh C."/>
            <person name="Tripathi A.K."/>
        </authorList>
    </citation>
    <scope>NUCLEOTIDE SEQUENCE [LARGE SCALE GENOMIC DNA]</scope>
    <source>
        <strain evidence="1 2">MTCC4039</strain>
        <plasmid evidence="1 2">p4</plasmid>
    </source>
</reference>
<gene>
    <name evidence="1" type="ORF">D3869_26215</name>
</gene>
<dbReference type="Pfam" id="PF25855">
    <property type="entry name" value="IpaJ_protease"/>
    <property type="match status" value="1"/>
</dbReference>
<dbReference type="EMBL" id="CP032348">
    <property type="protein sequence ID" value="QCO18783.1"/>
    <property type="molecule type" value="Genomic_DNA"/>
</dbReference>
<evidence type="ECO:0000313" key="1">
    <source>
        <dbReference type="EMBL" id="QCO18783.1"/>
    </source>
</evidence>
<dbReference type="RefSeq" id="WP_137142717.1">
    <property type="nucleotide sequence ID" value="NZ_CP032348.1"/>
</dbReference>
<sequence length="229" mass="23951">MPNITFNVAQPLGSNACGAFALAAALRAIPAVADLNYPIKLRHRLTDTGPSNCQVDIDGYECNDSLARKIYRITGDLELNLPSPGVYKDSPGLQNSPSALAYVARMFGRTVTVNVIANSAAQSTNCQCIATRLLAACPQEVARCSADATVNAPGCPTTGVPYAAPANDEVQLLCVRTTAGSMHWLTRGANGFYDPGDASINNGGAIDADGVMTGVPGNYVFTGIWIVLK</sequence>
<organism evidence="1 2">
    <name type="scientific">Azospirillum brasilense</name>
    <dbReference type="NCBI Taxonomy" id="192"/>
    <lineage>
        <taxon>Bacteria</taxon>
        <taxon>Pseudomonadati</taxon>
        <taxon>Pseudomonadota</taxon>
        <taxon>Alphaproteobacteria</taxon>
        <taxon>Rhodospirillales</taxon>
        <taxon>Azospirillaceae</taxon>
        <taxon>Azospirillum</taxon>
    </lineage>
</organism>
<accession>A0A4D8RE61</accession>